<gene>
    <name evidence="4" type="ORF">TTHERM_000803579</name>
</gene>
<dbReference type="KEGG" id="tet:TTHERM_000803579"/>
<feature type="region of interest" description="Disordered" evidence="2">
    <location>
        <begin position="308"/>
        <end position="353"/>
    </location>
</feature>
<dbReference type="Pfam" id="PF01465">
    <property type="entry name" value="GRIP"/>
    <property type="match status" value="1"/>
</dbReference>
<dbReference type="RefSeq" id="XP_012652115.1">
    <property type="nucleotide sequence ID" value="XM_012796661.1"/>
</dbReference>
<name>W7X7L5_TETTS</name>
<dbReference type="PROSITE" id="PS50913">
    <property type="entry name" value="GRIP"/>
    <property type="match status" value="1"/>
</dbReference>
<sequence>MTDKEQTQEDEQISKETLISLLKDKSKEIKTLTTKLQKLEEKYVKNYKETKLYKKDYESLTKFLRQNVFDKDPYLLPAFNMGEYEYDKIHELWIKRDQHQNQTLTNLLQELNQEKQEAQKKYEKMLDEAQKNAKTANQNSNLAETIKKYENQLYELNEQNQKLAEEIVESNQIIQQKSDLISQLRKTEEQFQQLKAEMLLKELQNNSQLANQSNVDKKMANSQKLNDYLKIKNELEVALDKNRVLENQLDEMKSDIQKLKQQLNTPKQPPKPVEIPIIKKTQVASVEVQTDLQQIQISLQNDIQGYHGFHSFSNSEPNSQNVIDKPQTPQNQENYGFSEASSPSIQQYQNGNQNSDSINHEYLKNVILKYFIYQEGRYYNEASLLMSAIMTILKMSKEDREKVYAARSNATLWNSTKNFISSTFTFGQGQQDYDYTKK</sequence>
<evidence type="ECO:0000256" key="1">
    <source>
        <dbReference type="SAM" id="Coils"/>
    </source>
</evidence>
<feature type="compositionally biased region" description="Polar residues" evidence="2">
    <location>
        <begin position="311"/>
        <end position="353"/>
    </location>
</feature>
<keyword evidence="1" id="KW-0175">Coiled coil</keyword>
<proteinExistence type="predicted"/>
<dbReference type="Gene3D" id="1.10.220.60">
    <property type="entry name" value="GRIP domain"/>
    <property type="match status" value="1"/>
</dbReference>
<accession>W7X7L5</accession>
<protein>
    <submittedName>
        <fullName evidence="4">ABC transporter family protein</fullName>
    </submittedName>
</protein>
<keyword evidence="5" id="KW-1185">Reference proteome</keyword>
<reference evidence="5" key="1">
    <citation type="journal article" date="2006" name="PLoS Biol.">
        <title>Macronuclear genome sequence of the ciliate Tetrahymena thermophila, a model eukaryote.</title>
        <authorList>
            <person name="Eisen J.A."/>
            <person name="Coyne R.S."/>
            <person name="Wu M."/>
            <person name="Wu D."/>
            <person name="Thiagarajan M."/>
            <person name="Wortman J.R."/>
            <person name="Badger J.H."/>
            <person name="Ren Q."/>
            <person name="Amedeo P."/>
            <person name="Jones K.M."/>
            <person name="Tallon L.J."/>
            <person name="Delcher A.L."/>
            <person name="Salzberg S.L."/>
            <person name="Silva J.C."/>
            <person name="Haas B.J."/>
            <person name="Majoros W.H."/>
            <person name="Farzad M."/>
            <person name="Carlton J.M."/>
            <person name="Smith R.K. Jr."/>
            <person name="Garg J."/>
            <person name="Pearlman R.E."/>
            <person name="Karrer K.M."/>
            <person name="Sun L."/>
            <person name="Manning G."/>
            <person name="Elde N.C."/>
            <person name="Turkewitz A.P."/>
            <person name="Asai D.J."/>
            <person name="Wilkes D.E."/>
            <person name="Wang Y."/>
            <person name="Cai H."/>
            <person name="Collins K."/>
            <person name="Stewart B.A."/>
            <person name="Lee S.R."/>
            <person name="Wilamowska K."/>
            <person name="Weinberg Z."/>
            <person name="Ruzzo W.L."/>
            <person name="Wloga D."/>
            <person name="Gaertig J."/>
            <person name="Frankel J."/>
            <person name="Tsao C.-C."/>
            <person name="Gorovsky M.A."/>
            <person name="Keeling P.J."/>
            <person name="Waller R.F."/>
            <person name="Patron N.J."/>
            <person name="Cherry J.M."/>
            <person name="Stover N.A."/>
            <person name="Krieger C.J."/>
            <person name="del Toro C."/>
            <person name="Ryder H.F."/>
            <person name="Williamson S.C."/>
            <person name="Barbeau R.A."/>
            <person name="Hamilton E.P."/>
            <person name="Orias E."/>
        </authorList>
    </citation>
    <scope>NUCLEOTIDE SEQUENCE [LARGE SCALE GENOMIC DNA]</scope>
    <source>
        <strain evidence="5">SB210</strain>
    </source>
</reference>
<feature type="coiled-coil region" evidence="1">
    <location>
        <begin position="22"/>
        <end position="49"/>
    </location>
</feature>
<feature type="domain" description="GRIP" evidence="3">
    <location>
        <begin position="353"/>
        <end position="406"/>
    </location>
</feature>
<dbReference type="Proteomes" id="UP000009168">
    <property type="component" value="Unassembled WGS sequence"/>
</dbReference>
<dbReference type="InterPro" id="IPR000237">
    <property type="entry name" value="GRIP_dom"/>
</dbReference>
<dbReference type="OrthoDB" id="301591at2759"/>
<evidence type="ECO:0000313" key="5">
    <source>
        <dbReference type="Proteomes" id="UP000009168"/>
    </source>
</evidence>
<dbReference type="AlphaFoldDB" id="W7X7L5"/>
<feature type="coiled-coil region" evidence="1">
    <location>
        <begin position="94"/>
        <end position="204"/>
    </location>
</feature>
<evidence type="ECO:0000256" key="2">
    <source>
        <dbReference type="SAM" id="MobiDB-lite"/>
    </source>
</evidence>
<feature type="coiled-coil region" evidence="1">
    <location>
        <begin position="228"/>
        <end position="262"/>
    </location>
</feature>
<evidence type="ECO:0000259" key="3">
    <source>
        <dbReference type="PROSITE" id="PS50913"/>
    </source>
</evidence>
<organism evidence="4 5">
    <name type="scientific">Tetrahymena thermophila (strain SB210)</name>
    <dbReference type="NCBI Taxonomy" id="312017"/>
    <lineage>
        <taxon>Eukaryota</taxon>
        <taxon>Sar</taxon>
        <taxon>Alveolata</taxon>
        <taxon>Ciliophora</taxon>
        <taxon>Intramacronucleata</taxon>
        <taxon>Oligohymenophorea</taxon>
        <taxon>Hymenostomatida</taxon>
        <taxon>Tetrahymenina</taxon>
        <taxon>Tetrahymenidae</taxon>
        <taxon>Tetrahymena</taxon>
    </lineage>
</organism>
<dbReference type="InParanoid" id="W7X7L5"/>
<evidence type="ECO:0000313" key="4">
    <source>
        <dbReference type="EMBL" id="EWS75355.1"/>
    </source>
</evidence>
<dbReference type="EMBL" id="GG662763">
    <property type="protein sequence ID" value="EWS75355.1"/>
    <property type="molecule type" value="Genomic_DNA"/>
</dbReference>
<dbReference type="GeneID" id="24440742"/>